<evidence type="ECO:0000313" key="1">
    <source>
        <dbReference type="EMBL" id="TGY88582.1"/>
    </source>
</evidence>
<name>A0A4S2H0H2_9PROT</name>
<reference evidence="1 2" key="1">
    <citation type="journal article" date="2017" name="Int. J. Syst. Evol. Microbiol.">
        <title>Marinicauda algicola sp. nov., isolated from a marine red alga Rhodosorus marinus.</title>
        <authorList>
            <person name="Jeong S.E."/>
            <person name="Jeon S.H."/>
            <person name="Chun B.H."/>
            <person name="Kim D.W."/>
            <person name="Jeon C.O."/>
        </authorList>
    </citation>
    <scope>NUCLEOTIDE SEQUENCE [LARGE SCALE GENOMIC DNA]</scope>
    <source>
        <strain evidence="1 2">JCM 31718</strain>
    </source>
</reference>
<proteinExistence type="predicted"/>
<accession>A0A4S2H0H2</accession>
<keyword evidence="2" id="KW-1185">Reference proteome</keyword>
<dbReference type="RefSeq" id="WP_135996428.1">
    <property type="nucleotide sequence ID" value="NZ_CP071057.1"/>
</dbReference>
<comment type="caution">
    <text evidence="1">The sequence shown here is derived from an EMBL/GenBank/DDBJ whole genome shotgun (WGS) entry which is preliminary data.</text>
</comment>
<evidence type="ECO:0000313" key="2">
    <source>
        <dbReference type="Proteomes" id="UP000308054"/>
    </source>
</evidence>
<sequence length="246" mass="25827">MFAGLFAFALGLAAAAVEPADPVGTIGEGLVRLEAAWRAGDLHEVSHVADETLRLIEADDCPWRQDAALVAAMGFVAGHQEGPSSTGYSAFVADRVSDAFPDVLPDALLAVVTEAQAEPGEYVALDYRFARSPYLDPPRDTACAGARLDPALLIGEPERASSVIVALWVGEDERVPAGRAELLYAYPASAGAAVLAELRASGALLRSFQPVHVYALDPCASLQVGVGEYLRLCRVPEGPQEEGGAQ</sequence>
<organism evidence="1 2">
    <name type="scientific">Marinicauda algicola</name>
    <dbReference type="NCBI Taxonomy" id="2029849"/>
    <lineage>
        <taxon>Bacteria</taxon>
        <taxon>Pseudomonadati</taxon>
        <taxon>Pseudomonadota</taxon>
        <taxon>Alphaproteobacteria</taxon>
        <taxon>Maricaulales</taxon>
        <taxon>Maricaulaceae</taxon>
        <taxon>Marinicauda</taxon>
    </lineage>
</organism>
<dbReference type="AlphaFoldDB" id="A0A4S2H0H2"/>
<dbReference type="Proteomes" id="UP000308054">
    <property type="component" value="Unassembled WGS sequence"/>
</dbReference>
<dbReference type="EMBL" id="SRXW01000003">
    <property type="protein sequence ID" value="TGY88582.1"/>
    <property type="molecule type" value="Genomic_DNA"/>
</dbReference>
<gene>
    <name evidence="1" type="ORF">E5163_12280</name>
</gene>
<protein>
    <submittedName>
        <fullName evidence="1">Uncharacterized protein</fullName>
    </submittedName>
</protein>